<gene>
    <name evidence="1" type="ORF">PYW08_001677</name>
</gene>
<comment type="caution">
    <text evidence="1">The sequence shown here is derived from an EMBL/GenBank/DDBJ whole genome shotgun (WGS) entry which is preliminary data.</text>
</comment>
<evidence type="ECO:0000313" key="2">
    <source>
        <dbReference type="Proteomes" id="UP001231649"/>
    </source>
</evidence>
<dbReference type="Proteomes" id="UP001231649">
    <property type="component" value="Chromosome 11"/>
</dbReference>
<keyword evidence="2" id="KW-1185">Reference proteome</keyword>
<evidence type="ECO:0000313" key="1">
    <source>
        <dbReference type="EMBL" id="KAJ8733379.1"/>
    </source>
</evidence>
<reference evidence="1" key="1">
    <citation type="submission" date="2023-03" db="EMBL/GenBank/DDBJ databases">
        <title>Chromosome-level genomes of two armyworms, Mythimna separata and Mythimna loreyi, provide insights into the biosynthesis and reception of sex pheromones.</title>
        <authorList>
            <person name="Zhao H."/>
        </authorList>
    </citation>
    <scope>NUCLEOTIDE SEQUENCE</scope>
    <source>
        <strain evidence="1">BeijingLab</strain>
    </source>
</reference>
<protein>
    <submittedName>
        <fullName evidence="1">Uncharacterized protein</fullName>
    </submittedName>
</protein>
<name>A0ACC2R5X0_9NEOP</name>
<accession>A0ACC2R5X0</accession>
<organism evidence="1 2">
    <name type="scientific">Mythimna loreyi</name>
    <dbReference type="NCBI Taxonomy" id="667449"/>
    <lineage>
        <taxon>Eukaryota</taxon>
        <taxon>Metazoa</taxon>
        <taxon>Ecdysozoa</taxon>
        <taxon>Arthropoda</taxon>
        <taxon>Hexapoda</taxon>
        <taxon>Insecta</taxon>
        <taxon>Pterygota</taxon>
        <taxon>Neoptera</taxon>
        <taxon>Endopterygota</taxon>
        <taxon>Lepidoptera</taxon>
        <taxon>Glossata</taxon>
        <taxon>Ditrysia</taxon>
        <taxon>Noctuoidea</taxon>
        <taxon>Noctuidae</taxon>
        <taxon>Noctuinae</taxon>
        <taxon>Hadenini</taxon>
        <taxon>Mythimna</taxon>
    </lineage>
</organism>
<dbReference type="EMBL" id="CM056787">
    <property type="protein sequence ID" value="KAJ8733379.1"/>
    <property type="molecule type" value="Genomic_DNA"/>
</dbReference>
<sequence>MNKFVFLFVLALCGIHVSSLDLERTNRIAGGSPASETGFRYMVSLQERSQLGANTRGHKCGGALYTLRHVVTSASCVHVQTSGQWAVIRPSDYRVFAGSVDLTNDTSADRHRGIERITVHPDYRTNTPYANDIAVITLASEFPSNVVSTVALAVNDPGTLQGPVCQASGWGSTDQANTASTQLMQITKTVYDLDPCRGVYGTSIPGYPQINIVNSMICALNAQTSSCQGDLGNPLVCNSTLNGVLIAHRNECSDQPNPLPEVYTRISSFRSWLQTTAGASTFKPGMAILGLICIVQLVSAKILQ</sequence>
<proteinExistence type="predicted"/>